<reference evidence="1" key="1">
    <citation type="journal article" date="2017" name="Nature">
        <title>The sunflower genome provides insights into oil metabolism, flowering and Asterid evolution.</title>
        <authorList>
            <person name="Badouin H."/>
            <person name="Gouzy J."/>
            <person name="Grassa C.J."/>
            <person name="Murat F."/>
            <person name="Staton S.E."/>
            <person name="Cottret L."/>
            <person name="Lelandais-Briere C."/>
            <person name="Owens G.L."/>
            <person name="Carrere S."/>
            <person name="Mayjonade B."/>
            <person name="Legrand L."/>
            <person name="Gill N."/>
            <person name="Kane N.C."/>
            <person name="Bowers J.E."/>
            <person name="Hubner S."/>
            <person name="Bellec A."/>
            <person name="Berard A."/>
            <person name="Berges H."/>
            <person name="Blanchet N."/>
            <person name="Boniface M.C."/>
            <person name="Brunel D."/>
            <person name="Catrice O."/>
            <person name="Chaidir N."/>
            <person name="Claudel C."/>
            <person name="Donnadieu C."/>
            <person name="Faraut T."/>
            <person name="Fievet G."/>
            <person name="Helmstetter N."/>
            <person name="King M."/>
            <person name="Knapp S.J."/>
            <person name="Lai Z."/>
            <person name="Le Paslier M.C."/>
            <person name="Lippi Y."/>
            <person name="Lorenzon L."/>
            <person name="Mandel J.R."/>
            <person name="Marage G."/>
            <person name="Marchand G."/>
            <person name="Marquand E."/>
            <person name="Bret-Mestries E."/>
            <person name="Morien E."/>
            <person name="Nambeesan S."/>
            <person name="Nguyen T."/>
            <person name="Pegot-Espagnet P."/>
            <person name="Pouilly N."/>
            <person name="Raftis F."/>
            <person name="Sallet E."/>
            <person name="Schiex T."/>
            <person name="Thomas J."/>
            <person name="Vandecasteele C."/>
            <person name="Vares D."/>
            <person name="Vear F."/>
            <person name="Vautrin S."/>
            <person name="Crespi M."/>
            <person name="Mangin B."/>
            <person name="Burke J.M."/>
            <person name="Salse J."/>
            <person name="Munos S."/>
            <person name="Vincourt P."/>
            <person name="Rieseberg L.H."/>
            <person name="Langlade N.B."/>
        </authorList>
    </citation>
    <scope>NUCLEOTIDE SEQUENCE</scope>
    <source>
        <tissue evidence="1">Leaves</tissue>
    </source>
</reference>
<accession>A0A9K3JN94</accession>
<keyword evidence="1" id="KW-0808">Transferase</keyword>
<proteinExistence type="predicted"/>
<protein>
    <submittedName>
        <fullName evidence="1">S-adenosyl-L-methionine-dependent methyltransferase</fullName>
    </submittedName>
</protein>
<dbReference type="GO" id="GO:0008168">
    <property type="term" value="F:methyltransferase activity"/>
    <property type="evidence" value="ECO:0007669"/>
    <property type="project" value="UniProtKB-KW"/>
</dbReference>
<organism evidence="1 2">
    <name type="scientific">Helianthus annuus</name>
    <name type="common">Common sunflower</name>
    <dbReference type="NCBI Taxonomy" id="4232"/>
    <lineage>
        <taxon>Eukaryota</taxon>
        <taxon>Viridiplantae</taxon>
        <taxon>Streptophyta</taxon>
        <taxon>Embryophyta</taxon>
        <taxon>Tracheophyta</taxon>
        <taxon>Spermatophyta</taxon>
        <taxon>Magnoliopsida</taxon>
        <taxon>eudicotyledons</taxon>
        <taxon>Gunneridae</taxon>
        <taxon>Pentapetalae</taxon>
        <taxon>asterids</taxon>
        <taxon>campanulids</taxon>
        <taxon>Asterales</taxon>
        <taxon>Asteraceae</taxon>
        <taxon>Asteroideae</taxon>
        <taxon>Heliantheae alliance</taxon>
        <taxon>Heliantheae</taxon>
        <taxon>Helianthus</taxon>
    </lineage>
</organism>
<dbReference type="Gramene" id="mRNA:HanXRQr2_Chr02g0055711">
    <property type="protein sequence ID" value="CDS:HanXRQr2_Chr02g0055711.1"/>
    <property type="gene ID" value="HanXRQr2_Chr02g0055711"/>
</dbReference>
<keyword evidence="2" id="KW-1185">Reference proteome</keyword>
<dbReference type="Proteomes" id="UP000215914">
    <property type="component" value="Unassembled WGS sequence"/>
</dbReference>
<name>A0A9K3JN94_HELAN</name>
<dbReference type="GO" id="GO:0032259">
    <property type="term" value="P:methylation"/>
    <property type="evidence" value="ECO:0007669"/>
    <property type="project" value="UniProtKB-KW"/>
</dbReference>
<reference evidence="1" key="2">
    <citation type="submission" date="2020-06" db="EMBL/GenBank/DDBJ databases">
        <title>Helianthus annuus Genome sequencing and assembly Release 2.</title>
        <authorList>
            <person name="Gouzy J."/>
            <person name="Langlade N."/>
            <person name="Munos S."/>
        </authorList>
    </citation>
    <scope>NUCLEOTIDE SEQUENCE</scope>
    <source>
        <tissue evidence="1">Leaves</tissue>
    </source>
</reference>
<dbReference type="SUPFAM" id="SSF53335">
    <property type="entry name" value="S-adenosyl-L-methionine-dependent methyltransferases"/>
    <property type="match status" value="1"/>
</dbReference>
<gene>
    <name evidence="1" type="ORF">HanXRQr2_Chr02g0055711</name>
</gene>
<keyword evidence="1" id="KW-0489">Methyltransferase</keyword>
<evidence type="ECO:0000313" key="1">
    <source>
        <dbReference type="EMBL" id="KAF5817662.1"/>
    </source>
</evidence>
<dbReference type="EMBL" id="MNCJ02000317">
    <property type="protein sequence ID" value="KAF5817662.1"/>
    <property type="molecule type" value="Genomic_DNA"/>
</dbReference>
<sequence>MAFRFDTTLFDTIHQWNSTVLHVKNPSEGQKDPILRSESLRLTVIDSCWMTKNPPLVAAVFVPLGYENDWAFCTPAGFAKLMTKFYGISRLILVANLTEGNPKHYRFDEVSEGLEGAADKIRATLTEFIPVTLRNAEYKIPFLKHNDSLVFRSNISNLIEPASALGDFSIHEEVTKINGEFEARKVLRFKNTDNWIHRAAKIKALIRKSRKGVDLHDKINYGKLNFKVDNVNLVPLCEAMLNGLRPISILLEKKERRCLCLGGNGAVLTSFLANQLKFVVVLVEINIGLFEALQVDFNVKNIYCFNLNWRNIIKQGVAEPSPSSVAGKHLAIFRKEFSLFYVIMVDLNEADSFSLTGQCAPPRELIQVNMLEKIKVMIEDNGVVVFHVNPPDYQFYADFLTNLIDVFGKVRKIMLTENNLVVIAIKSRRNVSSIPAPSKAPATAPSTERKVFLIR</sequence>
<comment type="caution">
    <text evidence="1">The sequence shown here is derived from an EMBL/GenBank/DDBJ whole genome shotgun (WGS) entry which is preliminary data.</text>
</comment>
<dbReference type="InterPro" id="IPR029063">
    <property type="entry name" value="SAM-dependent_MTases_sf"/>
</dbReference>
<dbReference type="Gene3D" id="3.40.50.150">
    <property type="entry name" value="Vaccinia Virus protein VP39"/>
    <property type="match status" value="1"/>
</dbReference>
<evidence type="ECO:0000313" key="2">
    <source>
        <dbReference type="Proteomes" id="UP000215914"/>
    </source>
</evidence>
<dbReference type="OrthoDB" id="411785at2759"/>
<dbReference type="AlphaFoldDB" id="A0A9K3JN94"/>